<dbReference type="EMBL" id="MAYT01000001">
    <property type="protein sequence ID" value="OCA92609.1"/>
    <property type="molecule type" value="Genomic_DNA"/>
</dbReference>
<comment type="caution">
    <text evidence="2">The sequence shown here is derived from an EMBL/GenBank/DDBJ whole genome shotgun (WGS) entry which is preliminary data.</text>
</comment>
<gene>
    <name evidence="2" type="ORF">A8F95_02630</name>
</gene>
<evidence type="ECO:0000256" key="1">
    <source>
        <dbReference type="SAM" id="SignalP"/>
    </source>
</evidence>
<feature type="chain" id="PRO_5008622552" description="DUF4352 domain-containing protein" evidence="1">
    <location>
        <begin position="22"/>
        <end position="188"/>
    </location>
</feature>
<evidence type="ECO:0000313" key="2">
    <source>
        <dbReference type="EMBL" id="OCA92609.1"/>
    </source>
</evidence>
<keyword evidence="3" id="KW-1185">Reference proteome</keyword>
<reference evidence="3" key="1">
    <citation type="submission" date="2016-05" db="EMBL/GenBank/DDBJ databases">
        <authorList>
            <person name="Liu B."/>
            <person name="Wang J."/>
            <person name="Zhu Y."/>
            <person name="Liu G."/>
            <person name="Chen Q."/>
            <person name="Chen Z."/>
            <person name="Lan J."/>
            <person name="Che J."/>
            <person name="Ge C."/>
            <person name="Shi H."/>
            <person name="Pan Z."/>
            <person name="Liu X."/>
        </authorList>
    </citation>
    <scope>NUCLEOTIDE SEQUENCE [LARGE SCALE GENOMIC DNA]</scope>
    <source>
        <strain evidence="3">FJAT-27215</strain>
    </source>
</reference>
<dbReference type="Proteomes" id="UP000092578">
    <property type="component" value="Unassembled WGS sequence"/>
</dbReference>
<sequence length="188" mass="20940">MKRFIVLLTLISVIAILTACSSEPSLKLTNKKVDIINDKGKTGAMILQQGEKAGKEVVPTTLYYTFTIKNEGSKKLGDTTNLFTVKIQPNEKLLTVSKEVMGFNIFNPKEYDNSGLGYGSSYVGILEPNTEGQFILHYDLGVDEETTEALLVPSKQQLEKLRNHALEATLIVLLDNEEIARFDLNKKE</sequence>
<accession>A0A1B9B948</accession>
<protein>
    <recommendedName>
        <fullName evidence="4">DUF4352 domain-containing protein</fullName>
    </recommendedName>
</protein>
<organism evidence="2 3">
    <name type="scientific">Pseudobacillus wudalianchiensis</name>
    <dbReference type="NCBI Taxonomy" id="1743143"/>
    <lineage>
        <taxon>Bacteria</taxon>
        <taxon>Bacillati</taxon>
        <taxon>Bacillota</taxon>
        <taxon>Bacilli</taxon>
        <taxon>Bacillales</taxon>
        <taxon>Bacillaceae</taxon>
        <taxon>Pseudobacillus</taxon>
    </lineage>
</organism>
<dbReference type="RefSeq" id="WP_077247178.1">
    <property type="nucleotide sequence ID" value="NZ_MAYT01000001.1"/>
</dbReference>
<dbReference type="PROSITE" id="PS51257">
    <property type="entry name" value="PROKAR_LIPOPROTEIN"/>
    <property type="match status" value="1"/>
</dbReference>
<evidence type="ECO:0008006" key="4">
    <source>
        <dbReference type="Google" id="ProtNLM"/>
    </source>
</evidence>
<proteinExistence type="predicted"/>
<keyword evidence="1" id="KW-0732">Signal</keyword>
<evidence type="ECO:0000313" key="3">
    <source>
        <dbReference type="Proteomes" id="UP000092578"/>
    </source>
</evidence>
<feature type="signal peptide" evidence="1">
    <location>
        <begin position="1"/>
        <end position="21"/>
    </location>
</feature>
<dbReference type="AlphaFoldDB" id="A0A1B9B948"/>
<name>A0A1B9B948_9BACI</name>